<evidence type="ECO:0000313" key="7">
    <source>
        <dbReference type="Proteomes" id="UP000017090"/>
    </source>
</evidence>
<dbReference type="PRINTS" id="PR00455">
    <property type="entry name" value="HTHTETR"/>
</dbReference>
<sequence length="191" mass="22325">MAKDISKDILQAALHEISKYGADFHMDDLAKNLHISKRTLYEHFSSKQEIVRAAFISVQDELYEQHLQILENPNISAEEKLIGYFQVKSPRVAVMTVREMNALLAKMPDVRSELLARSRRDWQLLQRFFEVAQESDAFRHFHTPLLMHMLQGAVNDILRSSPCDRKRLLVSRIYGRMHPHHFIWDQETGGK</sequence>
<comment type="caution">
    <text evidence="6">The sequence shown here is derived from an EMBL/GenBank/DDBJ whole genome shotgun (WGS) entry which is preliminary data.</text>
</comment>
<dbReference type="SUPFAM" id="SSF46689">
    <property type="entry name" value="Homeodomain-like"/>
    <property type="match status" value="1"/>
</dbReference>
<evidence type="ECO:0000256" key="4">
    <source>
        <dbReference type="PROSITE-ProRule" id="PRU00335"/>
    </source>
</evidence>
<evidence type="ECO:0000259" key="5">
    <source>
        <dbReference type="PROSITE" id="PS50977"/>
    </source>
</evidence>
<keyword evidence="7" id="KW-1185">Reference proteome</keyword>
<dbReference type="Gene3D" id="1.10.10.60">
    <property type="entry name" value="Homeodomain-like"/>
    <property type="match status" value="1"/>
</dbReference>
<organism evidence="6 7">
    <name type="scientific">Megasphaera vaginalis</name>
    <name type="common">ex Srinivasan et al. 2021</name>
    <dbReference type="NCBI Taxonomy" id="1111454"/>
    <lineage>
        <taxon>Bacteria</taxon>
        <taxon>Bacillati</taxon>
        <taxon>Bacillota</taxon>
        <taxon>Negativicutes</taxon>
        <taxon>Veillonellales</taxon>
        <taxon>Veillonellaceae</taxon>
        <taxon>Megasphaera</taxon>
    </lineage>
</organism>
<proteinExistence type="predicted"/>
<keyword evidence="3" id="KW-0804">Transcription</keyword>
<dbReference type="GO" id="GO:0003677">
    <property type="term" value="F:DNA binding"/>
    <property type="evidence" value="ECO:0007669"/>
    <property type="project" value="UniProtKB-UniRule"/>
</dbReference>
<dbReference type="STRING" id="1111454.HMPREF1250_1932"/>
<feature type="domain" description="HTH tetR-type" evidence="5">
    <location>
        <begin position="3"/>
        <end position="62"/>
    </location>
</feature>
<dbReference type="Pfam" id="PF00440">
    <property type="entry name" value="TetR_N"/>
    <property type="match status" value="1"/>
</dbReference>
<name>U7UU74_9FIRM</name>
<protein>
    <submittedName>
        <fullName evidence="6">Transcriptional regulator, TetR family</fullName>
    </submittedName>
</protein>
<dbReference type="PROSITE" id="PS50977">
    <property type="entry name" value="HTH_TETR_2"/>
    <property type="match status" value="1"/>
</dbReference>
<accession>U7UU74</accession>
<dbReference type="PANTHER" id="PTHR47506:SF6">
    <property type="entry name" value="HTH-TYPE TRANSCRIPTIONAL REPRESSOR NEMR"/>
    <property type="match status" value="1"/>
</dbReference>
<gene>
    <name evidence="6" type="ORF">HMPREF1250_1932</name>
</gene>
<evidence type="ECO:0000256" key="3">
    <source>
        <dbReference type="ARBA" id="ARBA00023163"/>
    </source>
</evidence>
<keyword evidence="1" id="KW-0805">Transcription regulation</keyword>
<dbReference type="RefSeq" id="WP_023052909.1">
    <property type="nucleotide sequence ID" value="NZ_AWXA01000007.1"/>
</dbReference>
<dbReference type="InterPro" id="IPR009057">
    <property type="entry name" value="Homeodomain-like_sf"/>
</dbReference>
<dbReference type="Proteomes" id="UP000017090">
    <property type="component" value="Unassembled WGS sequence"/>
</dbReference>
<dbReference type="EMBL" id="AWXA01000007">
    <property type="protein sequence ID" value="ERT62013.1"/>
    <property type="molecule type" value="Genomic_DNA"/>
</dbReference>
<feature type="DNA-binding region" description="H-T-H motif" evidence="4">
    <location>
        <begin position="25"/>
        <end position="44"/>
    </location>
</feature>
<reference evidence="6 7" key="1">
    <citation type="submission" date="2013-09" db="EMBL/GenBank/DDBJ databases">
        <authorList>
            <person name="Durkin A.S."/>
            <person name="Haft D.R."/>
            <person name="McCorrison J."/>
            <person name="Torralba M."/>
            <person name="Gillis M."/>
            <person name="Haft D.H."/>
            <person name="Methe B."/>
            <person name="Sutton G."/>
            <person name="Nelson K.E."/>
        </authorList>
    </citation>
    <scope>NUCLEOTIDE SEQUENCE [LARGE SCALE GENOMIC DNA]</scope>
    <source>
        <strain evidence="6 7">BV3C16-1</strain>
    </source>
</reference>
<dbReference type="eggNOG" id="COG1309">
    <property type="taxonomic scope" value="Bacteria"/>
</dbReference>
<dbReference type="PANTHER" id="PTHR47506">
    <property type="entry name" value="TRANSCRIPTIONAL REGULATORY PROTEIN"/>
    <property type="match status" value="1"/>
</dbReference>
<dbReference type="PATRIC" id="fig|1111454.3.peg.268"/>
<evidence type="ECO:0000256" key="1">
    <source>
        <dbReference type="ARBA" id="ARBA00023015"/>
    </source>
</evidence>
<evidence type="ECO:0000256" key="2">
    <source>
        <dbReference type="ARBA" id="ARBA00023125"/>
    </source>
</evidence>
<keyword evidence="2 4" id="KW-0238">DNA-binding</keyword>
<dbReference type="Gene3D" id="1.10.357.10">
    <property type="entry name" value="Tetracycline Repressor, domain 2"/>
    <property type="match status" value="1"/>
</dbReference>
<dbReference type="AlphaFoldDB" id="U7UU74"/>
<dbReference type="InterPro" id="IPR001647">
    <property type="entry name" value="HTH_TetR"/>
</dbReference>
<evidence type="ECO:0000313" key="6">
    <source>
        <dbReference type="EMBL" id="ERT62013.1"/>
    </source>
</evidence>